<gene>
    <name evidence="2" type="ORF">V6N12_031730</name>
</gene>
<keyword evidence="3" id="KW-1185">Reference proteome</keyword>
<protein>
    <submittedName>
        <fullName evidence="2">Uncharacterized protein</fullName>
    </submittedName>
</protein>
<evidence type="ECO:0000313" key="2">
    <source>
        <dbReference type="EMBL" id="KAK8547596.1"/>
    </source>
</evidence>
<accession>A0ABR2DWH9</accession>
<proteinExistence type="predicted"/>
<dbReference type="EMBL" id="JBBPBM010000022">
    <property type="protein sequence ID" value="KAK8547596.1"/>
    <property type="molecule type" value="Genomic_DNA"/>
</dbReference>
<evidence type="ECO:0000256" key="1">
    <source>
        <dbReference type="SAM" id="MobiDB-lite"/>
    </source>
</evidence>
<feature type="compositionally biased region" description="Basic and acidic residues" evidence="1">
    <location>
        <begin position="183"/>
        <end position="193"/>
    </location>
</feature>
<dbReference type="Proteomes" id="UP001472677">
    <property type="component" value="Unassembled WGS sequence"/>
</dbReference>
<sequence>MDMSMLDGEGYPSRLVPTPNTDLQNNSGMKSIPISPSCPAFQNPCSNPSFRDVMVGAMPTQDNSTAIEDLSVEILEEDVVNRKKRTHNTKKDIVPGSGGMGTSRGVQGSRFRSLASLEFVEGIVASDRDVTIQQLNLAAGLASSSLAQDNSSRKEVVEMNLQGTQQWVDIAVTKERNKEIALSDTAKDKRESMEEVGEGNGTKVASREEVVLVDSSLNKESHTAVRVMEPKLRDALKEHNGGVLPASITSGGSKRTGKNVIAVKGLSQPNAITKKKTSKSPNQPSLQRLVTSLSTELDKAQTSVVQQADVPVQVSPGTRKDIQCRENITFDSAGHADMQL</sequence>
<name>A0ABR2DWH9_9ROSI</name>
<feature type="region of interest" description="Disordered" evidence="1">
    <location>
        <begin position="183"/>
        <end position="202"/>
    </location>
</feature>
<reference evidence="2 3" key="1">
    <citation type="journal article" date="2024" name="G3 (Bethesda)">
        <title>Genome assembly of Hibiscus sabdariffa L. provides insights into metabolisms of medicinal natural products.</title>
        <authorList>
            <person name="Kim T."/>
        </authorList>
    </citation>
    <scope>NUCLEOTIDE SEQUENCE [LARGE SCALE GENOMIC DNA]</scope>
    <source>
        <strain evidence="2">TK-2024</strain>
        <tissue evidence="2">Old leaves</tissue>
    </source>
</reference>
<comment type="caution">
    <text evidence="2">The sequence shown here is derived from an EMBL/GenBank/DDBJ whole genome shotgun (WGS) entry which is preliminary data.</text>
</comment>
<organism evidence="2 3">
    <name type="scientific">Hibiscus sabdariffa</name>
    <name type="common">roselle</name>
    <dbReference type="NCBI Taxonomy" id="183260"/>
    <lineage>
        <taxon>Eukaryota</taxon>
        <taxon>Viridiplantae</taxon>
        <taxon>Streptophyta</taxon>
        <taxon>Embryophyta</taxon>
        <taxon>Tracheophyta</taxon>
        <taxon>Spermatophyta</taxon>
        <taxon>Magnoliopsida</taxon>
        <taxon>eudicotyledons</taxon>
        <taxon>Gunneridae</taxon>
        <taxon>Pentapetalae</taxon>
        <taxon>rosids</taxon>
        <taxon>malvids</taxon>
        <taxon>Malvales</taxon>
        <taxon>Malvaceae</taxon>
        <taxon>Malvoideae</taxon>
        <taxon>Hibiscus</taxon>
    </lineage>
</organism>
<evidence type="ECO:0000313" key="3">
    <source>
        <dbReference type="Proteomes" id="UP001472677"/>
    </source>
</evidence>